<dbReference type="AlphaFoldDB" id="A0A7R9E5S5"/>
<gene>
    <name evidence="1" type="ORF">TMSB3V08_LOCUS4435</name>
</gene>
<dbReference type="EMBL" id="OB793497">
    <property type="protein sequence ID" value="CAD7427600.1"/>
    <property type="molecule type" value="Genomic_DNA"/>
</dbReference>
<protein>
    <submittedName>
        <fullName evidence="1">Uncharacterized protein</fullName>
    </submittedName>
</protein>
<proteinExistence type="predicted"/>
<evidence type="ECO:0000313" key="1">
    <source>
        <dbReference type="EMBL" id="CAD7427600.1"/>
    </source>
</evidence>
<organism evidence="1">
    <name type="scientific">Timema monikensis</name>
    <dbReference type="NCBI Taxonomy" id="170555"/>
    <lineage>
        <taxon>Eukaryota</taxon>
        <taxon>Metazoa</taxon>
        <taxon>Ecdysozoa</taxon>
        <taxon>Arthropoda</taxon>
        <taxon>Hexapoda</taxon>
        <taxon>Insecta</taxon>
        <taxon>Pterygota</taxon>
        <taxon>Neoptera</taxon>
        <taxon>Polyneoptera</taxon>
        <taxon>Phasmatodea</taxon>
        <taxon>Timematodea</taxon>
        <taxon>Timematoidea</taxon>
        <taxon>Timematidae</taxon>
        <taxon>Timema</taxon>
    </lineage>
</organism>
<accession>A0A7R9E5S5</accession>
<sequence>METCDISLVRQEIVELIKTEPQNEDEFDMCGQSGIKTREIIELIKTEPQNEDELDTCGQSGIKTEDSNLAGDFKDTINYEAQSFQTSDVEMKSPWDGFLPIKEQIKDESDTSNFVDEIVKTEIKLYDSSFGIMDSNIDHFTPVDKSKEDIVLYMEEDINVKPRIVQRVLRHEDIVKHMEE</sequence>
<name>A0A7R9E5S5_9NEOP</name>
<reference evidence="1" key="1">
    <citation type="submission" date="2020-11" db="EMBL/GenBank/DDBJ databases">
        <authorList>
            <person name="Tran Van P."/>
        </authorList>
    </citation>
    <scope>NUCLEOTIDE SEQUENCE</scope>
</reference>